<protein>
    <submittedName>
        <fullName evidence="1">DUF29 domain-containing protein</fullName>
    </submittedName>
</protein>
<gene>
    <name evidence="1" type="ORF">RIF25_01845</name>
</gene>
<dbReference type="EMBL" id="JAVMIP010000001">
    <property type="protein sequence ID" value="MDS3859542.1"/>
    <property type="molecule type" value="Genomic_DNA"/>
</dbReference>
<sequence>MGLEVETIKTIPNQTLYQTDYQAWVKETAKHLRAGNFAGLDVEAFIEEVESLGHSERHALKFQWVRVIMHLLKLEAQPQAREYHNSWISSVVNGLGQIADALEDSPSLHGYLQENANKWYAQAVKEASVETRLPLPSQCPYDVLELITGNYPEALRYFFIIE</sequence>
<dbReference type="InterPro" id="IPR002636">
    <property type="entry name" value="DUF29"/>
</dbReference>
<reference evidence="2" key="1">
    <citation type="submission" date="2023-07" db="EMBL/GenBank/DDBJ databases">
        <authorList>
            <person name="Luz R."/>
            <person name="Cordeiro R."/>
            <person name="Fonseca A."/>
            <person name="Goncalves V."/>
        </authorList>
    </citation>
    <scope>NUCLEOTIDE SEQUENCE [LARGE SCALE GENOMIC DNA]</scope>
    <source>
        <strain evidence="2">BACA0444</strain>
    </source>
</reference>
<keyword evidence="2" id="KW-1185">Reference proteome</keyword>
<accession>A0AAE4JYB3</accession>
<organism evidence="1 2">
    <name type="scientific">Pseudocalidococcus azoricus BACA0444</name>
    <dbReference type="NCBI Taxonomy" id="2918990"/>
    <lineage>
        <taxon>Bacteria</taxon>
        <taxon>Bacillati</taxon>
        <taxon>Cyanobacteriota</taxon>
        <taxon>Cyanophyceae</taxon>
        <taxon>Acaryochloridales</taxon>
        <taxon>Thermosynechococcaceae</taxon>
        <taxon>Pseudocalidococcus</taxon>
        <taxon>Pseudocalidococcus azoricus</taxon>
    </lineage>
</organism>
<proteinExistence type="predicted"/>
<dbReference type="PANTHER" id="PTHR34235">
    <property type="entry name" value="SLR1203 PROTEIN-RELATED"/>
    <property type="match status" value="1"/>
</dbReference>
<dbReference type="Proteomes" id="UP001268256">
    <property type="component" value="Unassembled WGS sequence"/>
</dbReference>
<dbReference type="Pfam" id="PF01724">
    <property type="entry name" value="DUF29"/>
    <property type="match status" value="1"/>
</dbReference>
<evidence type="ECO:0000313" key="1">
    <source>
        <dbReference type="EMBL" id="MDS3859542.1"/>
    </source>
</evidence>
<dbReference type="Gene3D" id="1.20.1220.20">
    <property type="entry name" value="Uncharcterised protein PF01724"/>
    <property type="match status" value="1"/>
</dbReference>
<dbReference type="AlphaFoldDB" id="A0AAE4JYB3"/>
<evidence type="ECO:0000313" key="2">
    <source>
        <dbReference type="Proteomes" id="UP001268256"/>
    </source>
</evidence>
<comment type="caution">
    <text evidence="1">The sequence shown here is derived from an EMBL/GenBank/DDBJ whole genome shotgun (WGS) entry which is preliminary data.</text>
</comment>
<name>A0AAE4JYB3_9CYAN</name>